<dbReference type="InterPro" id="IPR032859">
    <property type="entry name" value="KH_dom-like"/>
</dbReference>
<dbReference type="InterPro" id="IPR016484">
    <property type="entry name" value="GTPase_Der"/>
</dbReference>
<dbReference type="HAMAP" id="MF_00195">
    <property type="entry name" value="GTPase_Der"/>
    <property type="match status" value="1"/>
</dbReference>
<dbReference type="InterPro" id="IPR005225">
    <property type="entry name" value="Small_GTP-bd"/>
</dbReference>
<evidence type="ECO:0000259" key="11">
    <source>
        <dbReference type="PROSITE" id="PS51712"/>
    </source>
</evidence>
<dbReference type="NCBIfam" id="TIGR00231">
    <property type="entry name" value="small_GTP"/>
    <property type="match status" value="2"/>
</dbReference>
<keyword evidence="4 10" id="KW-0677">Repeat</keyword>
<keyword evidence="3 8" id="KW-0690">Ribosome biogenesis</keyword>
<evidence type="ECO:0000313" key="13">
    <source>
        <dbReference type="Proteomes" id="UP000503144"/>
    </source>
</evidence>
<dbReference type="EMBL" id="CP051204">
    <property type="protein sequence ID" value="QJB42174.1"/>
    <property type="molecule type" value="Genomic_DNA"/>
</dbReference>
<accession>A0ABX6LQM7</accession>
<feature type="binding site" evidence="8">
    <location>
        <begin position="120"/>
        <end position="123"/>
    </location>
    <ligand>
        <name>GTP</name>
        <dbReference type="ChEBI" id="CHEBI:37565"/>
        <label>1</label>
    </ligand>
</feature>
<evidence type="ECO:0000256" key="8">
    <source>
        <dbReference type="HAMAP-Rule" id="MF_00195"/>
    </source>
</evidence>
<dbReference type="InterPro" id="IPR027417">
    <property type="entry name" value="P-loop_NTPase"/>
</dbReference>
<reference evidence="12 13" key="2">
    <citation type="submission" date="2020-09" db="EMBL/GenBank/DDBJ databases">
        <authorList>
            <person name="Kittiwongwattana C."/>
        </authorList>
    </citation>
    <scope>NUCLEOTIDE SEQUENCE [LARGE SCALE GENOMIC DNA]</scope>
    <source>
        <strain evidence="12 13">1303</strain>
    </source>
</reference>
<evidence type="ECO:0000256" key="2">
    <source>
        <dbReference type="ARBA" id="ARBA00020953"/>
    </source>
</evidence>
<dbReference type="CDD" id="cd01895">
    <property type="entry name" value="EngA2"/>
    <property type="match status" value="1"/>
</dbReference>
<dbReference type="InterPro" id="IPR015946">
    <property type="entry name" value="KH_dom-like_a/b"/>
</dbReference>
<evidence type="ECO:0000256" key="10">
    <source>
        <dbReference type="RuleBase" id="RU004481"/>
    </source>
</evidence>
<feature type="binding site" evidence="8">
    <location>
        <begin position="10"/>
        <end position="17"/>
    </location>
    <ligand>
        <name>GTP</name>
        <dbReference type="ChEBI" id="CHEBI:37565"/>
        <label>1</label>
    </ligand>
</feature>
<comment type="subunit">
    <text evidence="8">Associates with the 50S ribosomal subunit.</text>
</comment>
<protein>
    <recommendedName>
        <fullName evidence="2 8">GTPase Der</fullName>
    </recommendedName>
    <alternativeName>
        <fullName evidence="7 8">GTP-binding protein EngA</fullName>
    </alternativeName>
</protein>
<dbReference type="PIRSF" id="PIRSF006485">
    <property type="entry name" value="GTP-binding_EngA"/>
    <property type="match status" value="1"/>
</dbReference>
<dbReference type="Proteomes" id="UP000503144">
    <property type="component" value="Chromosome"/>
</dbReference>
<dbReference type="Pfam" id="PF14714">
    <property type="entry name" value="KH_dom-like"/>
    <property type="match status" value="1"/>
</dbReference>
<organism evidence="12 13">
    <name type="scientific">Chitinophaga oryzae</name>
    <dbReference type="NCBI Taxonomy" id="2725414"/>
    <lineage>
        <taxon>Bacteria</taxon>
        <taxon>Pseudomonadati</taxon>
        <taxon>Bacteroidota</taxon>
        <taxon>Chitinophagia</taxon>
        <taxon>Chitinophagales</taxon>
        <taxon>Chitinophagaceae</taxon>
        <taxon>Chitinophaga</taxon>
    </lineage>
</organism>
<dbReference type="Gene3D" id="3.40.50.300">
    <property type="entry name" value="P-loop containing nucleotide triphosphate hydrolases"/>
    <property type="match status" value="2"/>
</dbReference>
<evidence type="ECO:0000256" key="7">
    <source>
        <dbReference type="ARBA" id="ARBA00032345"/>
    </source>
</evidence>
<evidence type="ECO:0000313" key="12">
    <source>
        <dbReference type="EMBL" id="QJB42174.1"/>
    </source>
</evidence>
<dbReference type="Pfam" id="PF01926">
    <property type="entry name" value="MMR_HSR1"/>
    <property type="match status" value="2"/>
</dbReference>
<dbReference type="RefSeq" id="WP_168862200.1">
    <property type="nucleotide sequence ID" value="NZ_CP051204.2"/>
</dbReference>
<reference evidence="13" key="1">
    <citation type="submission" date="2020-04" db="EMBL/GenBank/DDBJ databases">
        <authorList>
            <person name="Kittiwongwattana C."/>
        </authorList>
    </citation>
    <scope>NUCLEOTIDE SEQUENCE [LARGE SCALE GENOMIC DNA]</scope>
    <source>
        <strain evidence="13">1303</strain>
    </source>
</reference>
<evidence type="ECO:0000256" key="1">
    <source>
        <dbReference type="ARBA" id="ARBA00008279"/>
    </source>
</evidence>
<keyword evidence="6 8" id="KW-0342">GTP-binding</keyword>
<comment type="similarity">
    <text evidence="1 8 9 10">Belongs to the TRAFAC class TrmE-Era-EngA-EngB-Septin-like GTPase superfamily. EngA (Der) GTPase family.</text>
</comment>
<dbReference type="PANTHER" id="PTHR43834">
    <property type="entry name" value="GTPASE DER"/>
    <property type="match status" value="1"/>
</dbReference>
<feature type="domain" description="EngA-type G" evidence="11">
    <location>
        <begin position="4"/>
        <end position="168"/>
    </location>
</feature>
<feature type="binding site" evidence="8">
    <location>
        <begin position="184"/>
        <end position="191"/>
    </location>
    <ligand>
        <name>GTP</name>
        <dbReference type="ChEBI" id="CHEBI:37565"/>
        <label>2</label>
    </ligand>
</feature>
<name>A0ABX6LQM7_9BACT</name>
<feature type="domain" description="EngA-type G" evidence="11">
    <location>
        <begin position="178"/>
        <end position="353"/>
    </location>
</feature>
<feature type="binding site" evidence="8">
    <location>
        <begin position="57"/>
        <end position="61"/>
    </location>
    <ligand>
        <name>GTP</name>
        <dbReference type="ChEBI" id="CHEBI:37565"/>
        <label>1</label>
    </ligand>
</feature>
<keyword evidence="5 8" id="KW-0547">Nucleotide-binding</keyword>
<evidence type="ECO:0000256" key="4">
    <source>
        <dbReference type="ARBA" id="ARBA00022737"/>
    </source>
</evidence>
<dbReference type="InterPro" id="IPR031166">
    <property type="entry name" value="G_ENGA"/>
</dbReference>
<comment type="function">
    <text evidence="8 10">GTPase that plays an essential role in the late steps of ribosome biogenesis.</text>
</comment>
<dbReference type="PRINTS" id="PR00326">
    <property type="entry name" value="GTP1OBG"/>
</dbReference>
<evidence type="ECO:0000256" key="9">
    <source>
        <dbReference type="PROSITE-ProRule" id="PRU01049"/>
    </source>
</evidence>
<evidence type="ECO:0000256" key="3">
    <source>
        <dbReference type="ARBA" id="ARBA00022517"/>
    </source>
</evidence>
<dbReference type="Gene3D" id="3.30.300.20">
    <property type="match status" value="1"/>
</dbReference>
<dbReference type="InterPro" id="IPR006073">
    <property type="entry name" value="GTP-bd"/>
</dbReference>
<sequence length="437" mass="49045">MAGFTVAIVGRPNVGKSTLFNRLLEQRRAIVDDQSGVTRDRQYGIADWNGKSFNVIDTGGFVTNSDDVFEREIRKQAKVAMDEANVLIFMVDVSTGITDLDTEVANLLRRTSKPVYLVVNKVDNAQRQLEANEFYSLGFENTFFLSSMSGSGTGELLDAVVSHITDDMEDPSLEADVPKIAIIGQPNVGKSSLLNALVGTDRNIVSDIAGTTRDTIHTRYNMYQKDFILIDTAGIRRKQKVNEDLEFYSVIRAIKAVDEADVVMLLLDAEKGITAQDLSIFSLAARKGKGVVVLVNKWDLVEKSTNTARDYEKELKSRLAPFSDVPIIFTSVIEKQRIFKAIEAALDVYENRLRRVQTARLNEVMLKAIEAYHPPVVRGVPIRIKYVTQLPTHTPAFAFFCNLPDDVKAPYRNYLENQLRSNFNFSGVPVKIFFRKK</sequence>
<keyword evidence="13" id="KW-1185">Reference proteome</keyword>
<dbReference type="PANTHER" id="PTHR43834:SF6">
    <property type="entry name" value="GTPASE DER"/>
    <property type="match status" value="1"/>
</dbReference>
<gene>
    <name evidence="8 12" type="primary">der</name>
    <name evidence="12" type="ORF">HF324_31790</name>
</gene>
<dbReference type="CDD" id="cd01894">
    <property type="entry name" value="EngA1"/>
    <property type="match status" value="1"/>
</dbReference>
<dbReference type="PROSITE" id="PS51712">
    <property type="entry name" value="G_ENGA"/>
    <property type="match status" value="2"/>
</dbReference>
<feature type="binding site" evidence="8">
    <location>
        <begin position="296"/>
        <end position="299"/>
    </location>
    <ligand>
        <name>GTP</name>
        <dbReference type="ChEBI" id="CHEBI:37565"/>
        <label>2</label>
    </ligand>
</feature>
<dbReference type="NCBIfam" id="TIGR03594">
    <property type="entry name" value="GTPase_EngA"/>
    <property type="match status" value="1"/>
</dbReference>
<feature type="binding site" evidence="8">
    <location>
        <begin position="231"/>
        <end position="235"/>
    </location>
    <ligand>
        <name>GTP</name>
        <dbReference type="ChEBI" id="CHEBI:37565"/>
        <label>2</label>
    </ligand>
</feature>
<dbReference type="SUPFAM" id="SSF52540">
    <property type="entry name" value="P-loop containing nucleoside triphosphate hydrolases"/>
    <property type="match status" value="2"/>
</dbReference>
<evidence type="ECO:0000256" key="5">
    <source>
        <dbReference type="ARBA" id="ARBA00022741"/>
    </source>
</evidence>
<proteinExistence type="inferred from homology"/>
<evidence type="ECO:0000256" key="6">
    <source>
        <dbReference type="ARBA" id="ARBA00023134"/>
    </source>
</evidence>